<dbReference type="RefSeq" id="WP_134762079.1">
    <property type="nucleotide sequence ID" value="NZ_SOZD01000003.1"/>
</dbReference>
<evidence type="ECO:0008006" key="4">
    <source>
        <dbReference type="Google" id="ProtNLM"/>
    </source>
</evidence>
<evidence type="ECO:0000313" key="3">
    <source>
        <dbReference type="Proteomes" id="UP000298179"/>
    </source>
</evidence>
<proteinExistence type="predicted"/>
<evidence type="ECO:0000256" key="1">
    <source>
        <dbReference type="SAM" id="SignalP"/>
    </source>
</evidence>
<evidence type="ECO:0000313" key="2">
    <source>
        <dbReference type="EMBL" id="TFF22979.1"/>
    </source>
</evidence>
<feature type="signal peptide" evidence="1">
    <location>
        <begin position="1"/>
        <end position="30"/>
    </location>
</feature>
<sequence length="184" mass="19822">MKISARRAAGPFAGRMAAAVLSLVLLCVSADTGRAAGGLDELLRGTMDDAALVGAFSGRNLEGVYSDATAWQEAYGMDGTLSYHDREGQWPGNWSVANARFCTFYPGGSLNGGCFLVARRGENCFDFYSVGFASQPAVSAEDVRAGRNWTARGWYVEAEPSCPDDDRKIVDLRPFRQSPFVATN</sequence>
<accession>A0A4Y8RIV5</accession>
<dbReference type="Proteomes" id="UP000298179">
    <property type="component" value="Unassembled WGS sequence"/>
</dbReference>
<organism evidence="2 3">
    <name type="scientific">Jiella endophytica</name>
    <dbReference type="NCBI Taxonomy" id="2558362"/>
    <lineage>
        <taxon>Bacteria</taxon>
        <taxon>Pseudomonadati</taxon>
        <taxon>Pseudomonadota</taxon>
        <taxon>Alphaproteobacteria</taxon>
        <taxon>Hyphomicrobiales</taxon>
        <taxon>Aurantimonadaceae</taxon>
        <taxon>Jiella</taxon>
    </lineage>
</organism>
<keyword evidence="1" id="KW-0732">Signal</keyword>
<protein>
    <recommendedName>
        <fullName evidence="4">DUF995 domain-containing protein</fullName>
    </recommendedName>
</protein>
<feature type="chain" id="PRO_5021244873" description="DUF995 domain-containing protein" evidence="1">
    <location>
        <begin position="31"/>
        <end position="184"/>
    </location>
</feature>
<keyword evidence="3" id="KW-1185">Reference proteome</keyword>
<reference evidence="2 3" key="1">
    <citation type="submission" date="2019-03" db="EMBL/GenBank/DDBJ databases">
        <title>Jiella endophytica sp. nov., a novel endophytic bacterium isolated from root of Ficus microcarpa Linn. f.</title>
        <authorList>
            <person name="Tuo L."/>
        </authorList>
    </citation>
    <scope>NUCLEOTIDE SEQUENCE [LARGE SCALE GENOMIC DNA]</scope>
    <source>
        <strain evidence="2 3">CBS5Q-3</strain>
    </source>
</reference>
<comment type="caution">
    <text evidence="2">The sequence shown here is derived from an EMBL/GenBank/DDBJ whole genome shotgun (WGS) entry which is preliminary data.</text>
</comment>
<gene>
    <name evidence="2" type="ORF">E3C22_11055</name>
</gene>
<dbReference type="AlphaFoldDB" id="A0A4Y8RIV5"/>
<dbReference type="OrthoDB" id="7932891at2"/>
<name>A0A4Y8RIV5_9HYPH</name>
<dbReference type="EMBL" id="SOZD01000003">
    <property type="protein sequence ID" value="TFF22979.1"/>
    <property type="molecule type" value="Genomic_DNA"/>
</dbReference>